<gene>
    <name evidence="3" type="ORF">GT003_13820</name>
</gene>
<protein>
    <submittedName>
        <fullName evidence="3">Extracellular solute-binding protein</fullName>
    </submittedName>
</protein>
<dbReference type="RefSeq" id="WP_161698627.1">
    <property type="nucleotide sequence ID" value="NZ_JAAAMU010000006.1"/>
</dbReference>
<dbReference type="PROSITE" id="PS51257">
    <property type="entry name" value="PROKAR_LIPOPROTEIN"/>
    <property type="match status" value="1"/>
</dbReference>
<keyword evidence="2" id="KW-0732">Signal</keyword>
<dbReference type="AlphaFoldDB" id="A0A7X4YPC7"/>
<dbReference type="PANTHER" id="PTHR43649:SF12">
    <property type="entry name" value="DIACETYLCHITOBIOSE BINDING PROTEIN DASA"/>
    <property type="match status" value="1"/>
</dbReference>
<evidence type="ECO:0000256" key="2">
    <source>
        <dbReference type="SAM" id="SignalP"/>
    </source>
</evidence>
<feature type="signal peptide" evidence="2">
    <location>
        <begin position="1"/>
        <end position="22"/>
    </location>
</feature>
<dbReference type="PANTHER" id="PTHR43649">
    <property type="entry name" value="ARABINOSE-BINDING PROTEIN-RELATED"/>
    <property type="match status" value="1"/>
</dbReference>
<dbReference type="EMBL" id="JAAAMU010000006">
    <property type="protein sequence ID" value="NBC70070.1"/>
    <property type="molecule type" value="Genomic_DNA"/>
</dbReference>
<name>A0A7X4YPC7_9BACL</name>
<feature type="chain" id="PRO_5039322434" evidence="2">
    <location>
        <begin position="23"/>
        <end position="572"/>
    </location>
</feature>
<reference evidence="3 4" key="1">
    <citation type="submission" date="2020-01" db="EMBL/GenBank/DDBJ databases">
        <title>Paenibacillus soybeanensis sp. nov. isolated from the nodules of soybean (Glycine max(L.) Merr).</title>
        <authorList>
            <person name="Wang H."/>
        </authorList>
    </citation>
    <scope>NUCLEOTIDE SEQUENCE [LARGE SCALE GENOMIC DNA]</scope>
    <source>
        <strain evidence="3 4">DSM 23054</strain>
    </source>
</reference>
<feature type="compositionally biased region" description="Polar residues" evidence="1">
    <location>
        <begin position="31"/>
        <end position="40"/>
    </location>
</feature>
<evidence type="ECO:0000313" key="3">
    <source>
        <dbReference type="EMBL" id="NBC70070.1"/>
    </source>
</evidence>
<dbReference type="OrthoDB" id="2644263at2"/>
<feature type="compositionally biased region" description="Basic and acidic residues" evidence="1">
    <location>
        <begin position="54"/>
        <end position="64"/>
    </location>
</feature>
<sequence length="572" mass="63436">MKKKALRFTLFGCMALSLALTAACGSSNGNNTGETANKTNDAAAGSQAPAENATAEKPEEKPAEEINPYKFKEPVDVVFAKNVFDIKVYPEGEDPGNNAVYKMIEQTTNIRPTNKFAVPYENYRERIKLGIASNDLPDIFFAEQADVDQLIKNDMLEDLKPIYDNYATDKTKQISGYKDGLLFTGAQRGGKYYGMPNVSDALNGSPVVYIRKDWMDKLGAQMPKTFEELIALAKRFAKEDPDGNGKPDTYGLSMNNQLDLKFTALMNAYGAYPKVYVKDADGKLNYGSLNPNMKQGLTMLADLYKEGVIDKEFVTKDMPKSMELVSQGKVGILIGEFFSPLWPLQDVPKNVKGADFVSMPMPGLGGAEYQPNVPINVSGYFVVRKGFAHPEALMLLLNNLAETSYSNLDNEWAKAWSELNKNPKYANASINNWLPVFNDRPDANTNRYNLFTEALKSGTDQNMPADQRVTFQNVLKGKEGDAANWAWYKTFLEGVPNASSYKTIVYNGWFGSATETGKLKGASLLDLENQTFIKIIVGKSPVESFDDFAKRYNDLGGKQILDEMNAQLANQK</sequence>
<evidence type="ECO:0000256" key="1">
    <source>
        <dbReference type="SAM" id="MobiDB-lite"/>
    </source>
</evidence>
<accession>A0A7X4YPC7</accession>
<dbReference type="Gene3D" id="3.40.190.10">
    <property type="entry name" value="Periplasmic binding protein-like II"/>
    <property type="match status" value="2"/>
</dbReference>
<proteinExistence type="predicted"/>
<dbReference type="InterPro" id="IPR050490">
    <property type="entry name" value="Bact_solute-bd_prot1"/>
</dbReference>
<evidence type="ECO:0000313" key="4">
    <source>
        <dbReference type="Proteomes" id="UP000558113"/>
    </source>
</evidence>
<organism evidence="3 4">
    <name type="scientific">Paenibacillus sacheonensis</name>
    <dbReference type="NCBI Taxonomy" id="742054"/>
    <lineage>
        <taxon>Bacteria</taxon>
        <taxon>Bacillati</taxon>
        <taxon>Bacillota</taxon>
        <taxon>Bacilli</taxon>
        <taxon>Bacillales</taxon>
        <taxon>Paenibacillaceae</taxon>
        <taxon>Paenibacillus</taxon>
    </lineage>
</organism>
<dbReference type="Proteomes" id="UP000558113">
    <property type="component" value="Unassembled WGS sequence"/>
</dbReference>
<keyword evidence="4" id="KW-1185">Reference proteome</keyword>
<feature type="region of interest" description="Disordered" evidence="1">
    <location>
        <begin position="31"/>
        <end position="67"/>
    </location>
</feature>
<dbReference type="SUPFAM" id="SSF53850">
    <property type="entry name" value="Periplasmic binding protein-like II"/>
    <property type="match status" value="1"/>
</dbReference>
<comment type="caution">
    <text evidence="3">The sequence shown here is derived from an EMBL/GenBank/DDBJ whole genome shotgun (WGS) entry which is preliminary data.</text>
</comment>